<keyword evidence="2" id="KW-1185">Reference proteome</keyword>
<name>A0ABR2TUK0_9ROSI</name>
<evidence type="ECO:0000313" key="2">
    <source>
        <dbReference type="Proteomes" id="UP001396334"/>
    </source>
</evidence>
<sequence length="106" mass="11914">MMMKVPLNASHTAMDSPGLFYSLDYFGGQNQEDLGFGLLVESETRRILQQGSHRPPTYNSLNLADAACNRDQIDAYLCTPSENKGVKRSENCGGDMYNRLCHRQPR</sequence>
<reference evidence="1 2" key="1">
    <citation type="journal article" date="2024" name="G3 (Bethesda)">
        <title>Genome assembly of Hibiscus sabdariffa L. provides insights into metabolisms of medicinal natural products.</title>
        <authorList>
            <person name="Kim T."/>
        </authorList>
    </citation>
    <scope>NUCLEOTIDE SEQUENCE [LARGE SCALE GENOMIC DNA]</scope>
    <source>
        <strain evidence="1">TK-2024</strain>
        <tissue evidence="1">Old leaves</tissue>
    </source>
</reference>
<organism evidence="1 2">
    <name type="scientific">Hibiscus sabdariffa</name>
    <name type="common">roselle</name>
    <dbReference type="NCBI Taxonomy" id="183260"/>
    <lineage>
        <taxon>Eukaryota</taxon>
        <taxon>Viridiplantae</taxon>
        <taxon>Streptophyta</taxon>
        <taxon>Embryophyta</taxon>
        <taxon>Tracheophyta</taxon>
        <taxon>Spermatophyta</taxon>
        <taxon>Magnoliopsida</taxon>
        <taxon>eudicotyledons</taxon>
        <taxon>Gunneridae</taxon>
        <taxon>Pentapetalae</taxon>
        <taxon>rosids</taxon>
        <taxon>malvids</taxon>
        <taxon>Malvales</taxon>
        <taxon>Malvaceae</taxon>
        <taxon>Malvoideae</taxon>
        <taxon>Hibiscus</taxon>
    </lineage>
</organism>
<proteinExistence type="predicted"/>
<dbReference type="EMBL" id="JBBPBN010000004">
    <property type="protein sequence ID" value="KAK9041186.1"/>
    <property type="molecule type" value="Genomic_DNA"/>
</dbReference>
<accession>A0ABR2TUK0</accession>
<protein>
    <submittedName>
        <fullName evidence="1">Uncharacterized protein</fullName>
    </submittedName>
</protein>
<comment type="caution">
    <text evidence="1">The sequence shown here is derived from an EMBL/GenBank/DDBJ whole genome shotgun (WGS) entry which is preliminary data.</text>
</comment>
<evidence type="ECO:0000313" key="1">
    <source>
        <dbReference type="EMBL" id="KAK9041186.1"/>
    </source>
</evidence>
<gene>
    <name evidence="1" type="ORF">V6N11_016299</name>
</gene>
<dbReference type="Proteomes" id="UP001396334">
    <property type="component" value="Unassembled WGS sequence"/>
</dbReference>